<name>A0A8E7EID6_9EURY</name>
<keyword evidence="2" id="KW-1185">Reference proteome</keyword>
<dbReference type="AlphaFoldDB" id="A0A8E7EID6"/>
<evidence type="ECO:0000313" key="1">
    <source>
        <dbReference type="EMBL" id="QVV87959.1"/>
    </source>
</evidence>
<accession>A0A8E7EID6</accession>
<proteinExistence type="predicted"/>
<dbReference type="Pfam" id="PF10967">
    <property type="entry name" value="DUF2769"/>
    <property type="match status" value="1"/>
</dbReference>
<dbReference type="GeneID" id="65565710"/>
<reference evidence="1 2" key="1">
    <citation type="submission" date="2021-05" db="EMBL/GenBank/DDBJ databases">
        <title>A novel Methanospirillum isolate from a pyrite-forming mixed culture.</title>
        <authorList>
            <person name="Bunk B."/>
            <person name="Sproer C."/>
            <person name="Spring S."/>
            <person name="Pester M."/>
        </authorList>
    </citation>
    <scope>NUCLEOTIDE SEQUENCE [LARGE SCALE GENOMIC DNA]</scope>
    <source>
        <strain evidence="1 2">J.3.6.1-F.2.7.3</strain>
    </source>
</reference>
<dbReference type="Proteomes" id="UP000680656">
    <property type="component" value="Chromosome"/>
</dbReference>
<dbReference type="RefSeq" id="WP_214418776.1">
    <property type="nucleotide sequence ID" value="NZ_CP075546.1"/>
</dbReference>
<sequence length="105" mass="12225">MDDFTTFIRDLKKLPAEEQDKIIEEKKTKCICPTCPSYNKCAIVEREKLFCMIGQSFLCISYEEGCKCEECPIAKEYGLDYKYFCTRGDEKGQRYLNSVWGSTVE</sequence>
<evidence type="ECO:0000313" key="2">
    <source>
        <dbReference type="Proteomes" id="UP000680656"/>
    </source>
</evidence>
<organism evidence="1 2">
    <name type="scientific">Methanospirillum purgamenti</name>
    <dbReference type="NCBI Taxonomy" id="2834276"/>
    <lineage>
        <taxon>Archaea</taxon>
        <taxon>Methanobacteriati</taxon>
        <taxon>Methanobacteriota</taxon>
        <taxon>Stenosarchaea group</taxon>
        <taxon>Methanomicrobia</taxon>
        <taxon>Methanomicrobiales</taxon>
        <taxon>Methanospirillaceae</taxon>
        <taxon>Methanospirillum</taxon>
    </lineage>
</organism>
<dbReference type="InterPro" id="IPR020075">
    <property type="entry name" value="Uncharacterised_AF2234"/>
</dbReference>
<protein>
    <submittedName>
        <fullName evidence="1">DUF2769 domain-containing protein</fullName>
    </submittedName>
</protein>
<gene>
    <name evidence="1" type="ORF">KHC33_11490</name>
</gene>
<dbReference type="KEGG" id="mrtj:KHC33_11490"/>
<dbReference type="EMBL" id="CP075546">
    <property type="protein sequence ID" value="QVV87959.1"/>
    <property type="molecule type" value="Genomic_DNA"/>
</dbReference>